<comment type="caution">
    <text evidence="2">The sequence shown here is derived from an EMBL/GenBank/DDBJ whole genome shotgun (WGS) entry which is preliminary data.</text>
</comment>
<dbReference type="EMBL" id="SRLO01001253">
    <property type="protein sequence ID" value="TNN39741.1"/>
    <property type="molecule type" value="Genomic_DNA"/>
</dbReference>
<accession>A0A4Z2FFM1</accession>
<keyword evidence="3" id="KW-1185">Reference proteome</keyword>
<name>A0A4Z2FFM1_9TELE</name>
<gene>
    <name evidence="2" type="ORF">EYF80_050090</name>
</gene>
<dbReference type="Proteomes" id="UP000314294">
    <property type="component" value="Unassembled WGS sequence"/>
</dbReference>
<feature type="region of interest" description="Disordered" evidence="1">
    <location>
        <begin position="1"/>
        <end position="40"/>
    </location>
</feature>
<protein>
    <submittedName>
        <fullName evidence="2">Uncharacterized protein</fullName>
    </submittedName>
</protein>
<dbReference type="AlphaFoldDB" id="A0A4Z2FFM1"/>
<organism evidence="2 3">
    <name type="scientific">Liparis tanakae</name>
    <name type="common">Tanaka's snailfish</name>
    <dbReference type="NCBI Taxonomy" id="230148"/>
    <lineage>
        <taxon>Eukaryota</taxon>
        <taxon>Metazoa</taxon>
        <taxon>Chordata</taxon>
        <taxon>Craniata</taxon>
        <taxon>Vertebrata</taxon>
        <taxon>Euteleostomi</taxon>
        <taxon>Actinopterygii</taxon>
        <taxon>Neopterygii</taxon>
        <taxon>Teleostei</taxon>
        <taxon>Neoteleostei</taxon>
        <taxon>Acanthomorphata</taxon>
        <taxon>Eupercaria</taxon>
        <taxon>Perciformes</taxon>
        <taxon>Cottioidei</taxon>
        <taxon>Cottales</taxon>
        <taxon>Liparidae</taxon>
        <taxon>Liparis</taxon>
    </lineage>
</organism>
<reference evidence="2 3" key="1">
    <citation type="submission" date="2019-03" db="EMBL/GenBank/DDBJ databases">
        <title>First draft genome of Liparis tanakae, snailfish: a comprehensive survey of snailfish specific genes.</title>
        <authorList>
            <person name="Kim W."/>
            <person name="Song I."/>
            <person name="Jeong J.-H."/>
            <person name="Kim D."/>
            <person name="Kim S."/>
            <person name="Ryu S."/>
            <person name="Song J.Y."/>
            <person name="Lee S.K."/>
        </authorList>
    </citation>
    <scope>NUCLEOTIDE SEQUENCE [LARGE SCALE GENOMIC DNA]</scope>
    <source>
        <tissue evidence="2">Muscle</tissue>
    </source>
</reference>
<proteinExistence type="predicted"/>
<evidence type="ECO:0000256" key="1">
    <source>
        <dbReference type="SAM" id="MobiDB-lite"/>
    </source>
</evidence>
<evidence type="ECO:0000313" key="3">
    <source>
        <dbReference type="Proteomes" id="UP000314294"/>
    </source>
</evidence>
<sequence length="65" mass="7321">MSLGRHYYGEKDDSESDMQIRAMQRSPSPGIGSAVKRTRRSAVTPRRAGCLARVLVFSGPIWLWK</sequence>
<evidence type="ECO:0000313" key="2">
    <source>
        <dbReference type="EMBL" id="TNN39741.1"/>
    </source>
</evidence>